<reference evidence="12" key="1">
    <citation type="submission" date="2017-02" db="UniProtKB">
        <authorList>
            <consortium name="WormBaseParasite"/>
        </authorList>
    </citation>
    <scope>IDENTIFICATION</scope>
</reference>
<keyword evidence="6 9" id="KW-0472">Membrane</keyword>
<protein>
    <submittedName>
        <fullName evidence="12">Aquaporin-9</fullName>
    </submittedName>
</protein>
<dbReference type="PANTHER" id="PTHR43829">
    <property type="entry name" value="AQUAPORIN OR AQUAGLYCEROPORIN RELATED"/>
    <property type="match status" value="1"/>
</dbReference>
<evidence type="ECO:0000256" key="2">
    <source>
        <dbReference type="ARBA" id="ARBA00006175"/>
    </source>
</evidence>
<dbReference type="PANTHER" id="PTHR43829:SF5">
    <property type="entry name" value="AQUAPORIN-9"/>
    <property type="match status" value="1"/>
</dbReference>
<feature type="transmembrane region" description="Helical" evidence="9">
    <location>
        <begin position="158"/>
        <end position="178"/>
    </location>
</feature>
<evidence type="ECO:0000256" key="6">
    <source>
        <dbReference type="ARBA" id="ARBA00023136"/>
    </source>
</evidence>
<dbReference type="GO" id="GO:0016323">
    <property type="term" value="C:basolateral plasma membrane"/>
    <property type="evidence" value="ECO:0007669"/>
    <property type="project" value="TreeGrafter"/>
</dbReference>
<dbReference type="Gene3D" id="1.20.1080.10">
    <property type="entry name" value="Glycerol uptake facilitator protein"/>
    <property type="match status" value="1"/>
</dbReference>
<evidence type="ECO:0000256" key="3">
    <source>
        <dbReference type="ARBA" id="ARBA00022448"/>
    </source>
</evidence>
<dbReference type="GO" id="GO:0015254">
    <property type="term" value="F:glycerol channel activity"/>
    <property type="evidence" value="ECO:0007669"/>
    <property type="project" value="TreeGrafter"/>
</dbReference>
<feature type="transmembrane region" description="Helical" evidence="9">
    <location>
        <begin position="26"/>
        <end position="45"/>
    </location>
</feature>
<dbReference type="Pfam" id="PF00230">
    <property type="entry name" value="MIP"/>
    <property type="match status" value="1"/>
</dbReference>
<evidence type="ECO:0000256" key="8">
    <source>
        <dbReference type="RuleBase" id="RU000477"/>
    </source>
</evidence>
<comment type="function">
    <text evidence="7">Aquaglyceroporin that may modulate the water content and osmolytes during anhydrobiosis.</text>
</comment>
<dbReference type="InterPro" id="IPR000425">
    <property type="entry name" value="MIP"/>
</dbReference>
<name>A0A0M3JZ49_ANISI</name>
<comment type="similarity">
    <text evidence="2 8">Belongs to the MIP/aquaporin (TC 1.A.8) family.</text>
</comment>
<dbReference type="EMBL" id="UYRR01031332">
    <property type="protein sequence ID" value="VDK49136.1"/>
    <property type="molecule type" value="Genomic_DNA"/>
</dbReference>
<accession>A0A0M3JZ49</accession>
<feature type="transmembrane region" description="Helical" evidence="9">
    <location>
        <begin position="190"/>
        <end position="210"/>
    </location>
</feature>
<dbReference type="GO" id="GO:0015250">
    <property type="term" value="F:water channel activity"/>
    <property type="evidence" value="ECO:0007669"/>
    <property type="project" value="TreeGrafter"/>
</dbReference>
<keyword evidence="3 8" id="KW-0813">Transport</keyword>
<evidence type="ECO:0000256" key="7">
    <source>
        <dbReference type="ARBA" id="ARBA00045280"/>
    </source>
</evidence>
<dbReference type="CDD" id="cd00333">
    <property type="entry name" value="MIP"/>
    <property type="match status" value="1"/>
</dbReference>
<dbReference type="PRINTS" id="PR02019">
    <property type="entry name" value="AQUAPORIN7"/>
</dbReference>
<dbReference type="PRINTS" id="PR00783">
    <property type="entry name" value="MINTRINSICP"/>
</dbReference>
<reference evidence="10 11" key="2">
    <citation type="submission" date="2018-11" db="EMBL/GenBank/DDBJ databases">
        <authorList>
            <consortium name="Pathogen Informatics"/>
        </authorList>
    </citation>
    <scope>NUCLEOTIDE SEQUENCE [LARGE SCALE GENOMIC DNA]</scope>
</reference>
<dbReference type="InterPro" id="IPR050363">
    <property type="entry name" value="MIP/Aquaporin"/>
</dbReference>
<evidence type="ECO:0000256" key="1">
    <source>
        <dbReference type="ARBA" id="ARBA00004141"/>
    </source>
</evidence>
<dbReference type="SUPFAM" id="SSF81338">
    <property type="entry name" value="Aquaporin-like"/>
    <property type="match status" value="1"/>
</dbReference>
<feature type="transmembrane region" description="Helical" evidence="9">
    <location>
        <begin position="95"/>
        <end position="120"/>
    </location>
</feature>
<evidence type="ECO:0000256" key="9">
    <source>
        <dbReference type="SAM" id="Phobius"/>
    </source>
</evidence>
<dbReference type="OrthoDB" id="3222at2759"/>
<evidence type="ECO:0000256" key="4">
    <source>
        <dbReference type="ARBA" id="ARBA00022692"/>
    </source>
</evidence>
<dbReference type="Proteomes" id="UP000267096">
    <property type="component" value="Unassembled WGS sequence"/>
</dbReference>
<feature type="transmembrane region" description="Helical" evidence="9">
    <location>
        <begin position="132"/>
        <end position="152"/>
    </location>
</feature>
<gene>
    <name evidence="10" type="ORF">ASIM_LOCUS13184</name>
</gene>
<dbReference type="InterPro" id="IPR023271">
    <property type="entry name" value="Aquaporin-like"/>
</dbReference>
<comment type="subcellular location">
    <subcellularLocation>
        <location evidence="1">Membrane</location>
        <topology evidence="1">Multi-pass membrane protein</topology>
    </subcellularLocation>
</comment>
<dbReference type="AlphaFoldDB" id="A0A0M3JZ49"/>
<keyword evidence="4 8" id="KW-0812">Transmembrane</keyword>
<sequence length="297" mass="32526">MGFTPDALRKKFRIRNKLVRNCLAEFFGTFLLLYIGLSIIAQLILSKEKLNVWININIGWGFDITFSVLVVQSLSGGQLNPAISLLMFTLGELELFHFFAYCAAQMVGAFLGAVATYITYIDAINAYEGGTLNRTVFGPTATAGIFSTYPAAHLSMSAAYIDQVAGTGTLALFVCAIVDKRNKIPKAAHAVLFGLVVVLIGCAFGMNVGYPINPARDLGPRIFTWFIYGNQVFTYPYSSWFLVPIIGPCLGAVLGGWMYFIFSGIHIPDSEECLQYDVVQTNDVELGAIESKMVNQS</sequence>
<evidence type="ECO:0000313" key="12">
    <source>
        <dbReference type="WBParaSite" id="ASIM_0001375601-mRNA-1"/>
    </source>
</evidence>
<organism evidence="12">
    <name type="scientific">Anisakis simplex</name>
    <name type="common">Herring worm</name>
    <dbReference type="NCBI Taxonomy" id="6269"/>
    <lineage>
        <taxon>Eukaryota</taxon>
        <taxon>Metazoa</taxon>
        <taxon>Ecdysozoa</taxon>
        <taxon>Nematoda</taxon>
        <taxon>Chromadorea</taxon>
        <taxon>Rhabditida</taxon>
        <taxon>Spirurina</taxon>
        <taxon>Ascaridomorpha</taxon>
        <taxon>Ascaridoidea</taxon>
        <taxon>Anisakidae</taxon>
        <taxon>Anisakis</taxon>
        <taxon>Anisakis simplex complex</taxon>
    </lineage>
</organism>
<evidence type="ECO:0000313" key="10">
    <source>
        <dbReference type="EMBL" id="VDK49136.1"/>
    </source>
</evidence>
<evidence type="ECO:0000313" key="11">
    <source>
        <dbReference type="Proteomes" id="UP000267096"/>
    </source>
</evidence>
<keyword evidence="11" id="KW-1185">Reference proteome</keyword>
<proteinExistence type="inferred from homology"/>
<dbReference type="WBParaSite" id="ASIM_0001375601-mRNA-1">
    <property type="protein sequence ID" value="ASIM_0001375601-mRNA-1"/>
    <property type="gene ID" value="ASIM_0001375601"/>
</dbReference>
<evidence type="ECO:0000256" key="5">
    <source>
        <dbReference type="ARBA" id="ARBA00022989"/>
    </source>
</evidence>
<feature type="transmembrane region" description="Helical" evidence="9">
    <location>
        <begin position="240"/>
        <end position="262"/>
    </location>
</feature>
<keyword evidence="5 9" id="KW-1133">Transmembrane helix</keyword>